<dbReference type="SUPFAM" id="SSF51182">
    <property type="entry name" value="RmlC-like cupins"/>
    <property type="match status" value="1"/>
</dbReference>
<keyword evidence="4" id="KW-0804">Transcription</keyword>
<dbReference type="Gene3D" id="1.10.10.60">
    <property type="entry name" value="Homeodomain-like"/>
    <property type="match status" value="1"/>
</dbReference>
<dbReference type="PRINTS" id="PR00032">
    <property type="entry name" value="HTHARAC"/>
</dbReference>
<accession>A0A6J5A1W9</accession>
<sequence>MRTRQTAAPAPDYSELLDGSAVYVFHGADAPGSEFRLGSREYDWHAHARGQLFGVDSGAMRVRTEAGAWLLPPQRAGWIPPGLRHRVSVAGAASGWVALVHPRAAAALPAAPCVLGVDGVLRAMVLRAADWPDKLALDPARARFAAVLLDEIEAAPRERLHLPWPRDRRLARLAQALADDPADSRPLDVLAAHAGLAPRTAQRLFRDETGLGFAQWRQQLRLIHALERLSAGQPVAQVADALGYATPGNFIAMFKRAFGMTPGRYLRTPLDEGDAGVAGVA</sequence>
<keyword evidence="2" id="KW-0805">Transcription regulation</keyword>
<feature type="domain" description="HTH araC/xylS-type" evidence="5">
    <location>
        <begin position="171"/>
        <end position="268"/>
    </location>
</feature>
<dbReference type="GeneID" id="92898616"/>
<dbReference type="Gene3D" id="2.60.120.10">
    <property type="entry name" value="Jelly Rolls"/>
    <property type="match status" value="1"/>
</dbReference>
<keyword evidence="1" id="KW-0678">Repressor</keyword>
<dbReference type="InterPro" id="IPR018062">
    <property type="entry name" value="HTH_AraC-typ_CS"/>
</dbReference>
<keyword evidence="3" id="KW-0238">DNA-binding</keyword>
<evidence type="ECO:0000256" key="2">
    <source>
        <dbReference type="ARBA" id="ARBA00023015"/>
    </source>
</evidence>
<name>A0A6J5A1W9_9BURK</name>
<evidence type="ECO:0000259" key="5">
    <source>
        <dbReference type="PROSITE" id="PS01124"/>
    </source>
</evidence>
<dbReference type="Proteomes" id="UP000507979">
    <property type="component" value="Unassembled WGS sequence"/>
</dbReference>
<protein>
    <submittedName>
        <fullName evidence="6">HTH-type transcriptional activator RhaR</fullName>
    </submittedName>
</protein>
<dbReference type="CDD" id="cd06124">
    <property type="entry name" value="cupin_NimR-like_N"/>
    <property type="match status" value="1"/>
</dbReference>
<dbReference type="SUPFAM" id="SSF46689">
    <property type="entry name" value="Homeodomain-like"/>
    <property type="match status" value="2"/>
</dbReference>
<dbReference type="GO" id="GO:0003700">
    <property type="term" value="F:DNA-binding transcription factor activity"/>
    <property type="evidence" value="ECO:0007669"/>
    <property type="project" value="InterPro"/>
</dbReference>
<evidence type="ECO:0000256" key="3">
    <source>
        <dbReference type="ARBA" id="ARBA00023125"/>
    </source>
</evidence>
<dbReference type="InterPro" id="IPR014710">
    <property type="entry name" value="RmlC-like_jellyroll"/>
</dbReference>
<dbReference type="SMART" id="SM00342">
    <property type="entry name" value="HTH_ARAC"/>
    <property type="match status" value="1"/>
</dbReference>
<dbReference type="EMBL" id="CADIJR010000023">
    <property type="protein sequence ID" value="CAB3650326.1"/>
    <property type="molecule type" value="Genomic_DNA"/>
</dbReference>
<organism evidence="6 7">
    <name type="scientific">Achromobacter insuavis</name>
    <dbReference type="NCBI Taxonomy" id="1287735"/>
    <lineage>
        <taxon>Bacteria</taxon>
        <taxon>Pseudomonadati</taxon>
        <taxon>Pseudomonadota</taxon>
        <taxon>Betaproteobacteria</taxon>
        <taxon>Burkholderiales</taxon>
        <taxon>Alcaligenaceae</taxon>
        <taxon>Achromobacter</taxon>
    </lineage>
</organism>
<dbReference type="InterPro" id="IPR009057">
    <property type="entry name" value="Homeodomain-like_sf"/>
</dbReference>
<dbReference type="RefSeq" id="WP_054429242.1">
    <property type="nucleotide sequence ID" value="NZ_CADIJR010000023.1"/>
</dbReference>
<dbReference type="GO" id="GO:0043565">
    <property type="term" value="F:sequence-specific DNA binding"/>
    <property type="evidence" value="ECO:0007669"/>
    <property type="project" value="InterPro"/>
</dbReference>
<dbReference type="InterPro" id="IPR011051">
    <property type="entry name" value="RmlC_Cupin_sf"/>
</dbReference>
<dbReference type="PROSITE" id="PS01124">
    <property type="entry name" value="HTH_ARAC_FAMILY_2"/>
    <property type="match status" value="1"/>
</dbReference>
<dbReference type="AlphaFoldDB" id="A0A6J5A1W9"/>
<dbReference type="InterPro" id="IPR018060">
    <property type="entry name" value="HTH_AraC"/>
</dbReference>
<evidence type="ECO:0000256" key="1">
    <source>
        <dbReference type="ARBA" id="ARBA00022491"/>
    </source>
</evidence>
<evidence type="ECO:0000256" key="4">
    <source>
        <dbReference type="ARBA" id="ARBA00023163"/>
    </source>
</evidence>
<evidence type="ECO:0000313" key="7">
    <source>
        <dbReference type="Proteomes" id="UP000507979"/>
    </source>
</evidence>
<keyword evidence="7" id="KW-1185">Reference proteome</keyword>
<dbReference type="PANTHER" id="PTHR11019:SF159">
    <property type="entry name" value="TRANSCRIPTIONAL REGULATOR-RELATED"/>
    <property type="match status" value="1"/>
</dbReference>
<gene>
    <name evidence="6" type="primary">rhaR_4</name>
    <name evidence="6" type="ORF">LMG26845_02755</name>
</gene>
<reference evidence="6 7" key="1">
    <citation type="submission" date="2020-04" db="EMBL/GenBank/DDBJ databases">
        <authorList>
            <person name="De Canck E."/>
        </authorList>
    </citation>
    <scope>NUCLEOTIDE SEQUENCE [LARGE SCALE GENOMIC DNA]</scope>
    <source>
        <strain evidence="6 7">LMG 26845</strain>
    </source>
</reference>
<dbReference type="FunFam" id="1.10.10.60:FF:000132">
    <property type="entry name" value="AraC family transcriptional regulator"/>
    <property type="match status" value="1"/>
</dbReference>
<dbReference type="Pfam" id="PF12833">
    <property type="entry name" value="HTH_18"/>
    <property type="match status" value="1"/>
</dbReference>
<evidence type="ECO:0000313" key="6">
    <source>
        <dbReference type="EMBL" id="CAB3650326.1"/>
    </source>
</evidence>
<dbReference type="InterPro" id="IPR020449">
    <property type="entry name" value="Tscrpt_reg_AraC-type_HTH"/>
</dbReference>
<proteinExistence type="predicted"/>
<dbReference type="PANTHER" id="PTHR11019">
    <property type="entry name" value="HTH-TYPE TRANSCRIPTIONAL REGULATOR NIMR"/>
    <property type="match status" value="1"/>
</dbReference>
<dbReference type="PROSITE" id="PS00041">
    <property type="entry name" value="HTH_ARAC_FAMILY_1"/>
    <property type="match status" value="1"/>
</dbReference>